<evidence type="ECO:0000313" key="7">
    <source>
        <dbReference type="EMBL" id="PIA97468.1"/>
    </source>
</evidence>
<dbReference type="Gene3D" id="1.20.5.170">
    <property type="match status" value="1"/>
</dbReference>
<feature type="compositionally biased region" description="Basic and acidic residues" evidence="5">
    <location>
        <begin position="184"/>
        <end position="194"/>
    </location>
</feature>
<dbReference type="InterPro" id="IPR051027">
    <property type="entry name" value="bZIP_transcription_factors"/>
</dbReference>
<dbReference type="CDD" id="cd14687">
    <property type="entry name" value="bZIP_ATF2"/>
    <property type="match status" value="1"/>
</dbReference>
<dbReference type="GO" id="GO:0003700">
    <property type="term" value="F:DNA-binding transcription factor activity"/>
    <property type="evidence" value="ECO:0007669"/>
    <property type="project" value="InterPro"/>
</dbReference>
<evidence type="ECO:0000256" key="5">
    <source>
        <dbReference type="SAM" id="MobiDB-lite"/>
    </source>
</evidence>
<feature type="region of interest" description="Disordered" evidence="5">
    <location>
        <begin position="99"/>
        <end position="211"/>
    </location>
</feature>
<dbReference type="InterPro" id="IPR004827">
    <property type="entry name" value="bZIP"/>
</dbReference>
<sequence length="276" mass="30352">MLTSPMPTPATWADQQLVYGIALDLQTPSIDYANPSTSDWNGSLPQIAASSSTTPELAAPNLPGRATAAMPSFDASMSLSPPQILMGNSTAFPITARLRDRSAKQTPSDREKAQRSSSVGDRQSVYGLRSIQSADNMSTPRQSLPQRPKSSGGPARPSSASKRNHDRDDERTGSVSDEGSEEDEKLKISRERNRIAAAKTRRKKKRSAKEIEDRAREIEQTNTLLHHEVRVLRDEFSTLRYCALSHDPTAGCKCTPLHRYNEHKAKEIAEEVAKGI</sequence>
<feature type="compositionally biased region" description="Basic and acidic residues" evidence="5">
    <location>
        <begin position="99"/>
        <end position="114"/>
    </location>
</feature>
<feature type="compositionally biased region" description="Polar residues" evidence="5">
    <location>
        <begin position="130"/>
        <end position="145"/>
    </location>
</feature>
<evidence type="ECO:0000256" key="3">
    <source>
        <dbReference type="ARBA" id="ARBA00023163"/>
    </source>
</evidence>
<dbReference type="PROSITE" id="PS50217">
    <property type="entry name" value="BZIP"/>
    <property type="match status" value="1"/>
</dbReference>
<dbReference type="OrthoDB" id="3648995at2759"/>
<dbReference type="InterPro" id="IPR046347">
    <property type="entry name" value="bZIP_sf"/>
</dbReference>
<name>A0A2G5HY66_CERBT</name>
<comment type="caution">
    <text evidence="7">The sequence shown here is derived from an EMBL/GenBank/DDBJ whole genome shotgun (WGS) entry which is preliminary data.</text>
</comment>
<evidence type="ECO:0000259" key="6">
    <source>
        <dbReference type="PROSITE" id="PS50217"/>
    </source>
</evidence>
<keyword evidence="3" id="KW-0804">Transcription</keyword>
<evidence type="ECO:0000313" key="8">
    <source>
        <dbReference type="Proteomes" id="UP000230605"/>
    </source>
</evidence>
<accession>A0A2G5HY66</accession>
<feature type="compositionally biased region" description="Low complexity" evidence="5">
    <location>
        <begin position="147"/>
        <end position="161"/>
    </location>
</feature>
<feature type="domain" description="BZIP" evidence="6">
    <location>
        <begin position="183"/>
        <end position="240"/>
    </location>
</feature>
<reference evidence="7 8" key="1">
    <citation type="submission" date="2015-10" db="EMBL/GenBank/DDBJ databases">
        <title>The cercosporin biosynthetic gene cluster was horizontally transferred to several fungal lineages and shown to be expanded in Cercospora beticola based on microsynteny with recipient genomes.</title>
        <authorList>
            <person name="De Jonge R."/>
            <person name="Ebert M.K."/>
            <person name="Suttle J.C."/>
            <person name="Jurick Ii W.M."/>
            <person name="Secor G.A."/>
            <person name="Thomma B.P."/>
            <person name="Van De Peer Y."/>
            <person name="Bolton M.D."/>
        </authorList>
    </citation>
    <scope>NUCLEOTIDE SEQUENCE [LARGE SCALE GENOMIC DNA]</scope>
    <source>
        <strain evidence="7 8">09-40</strain>
    </source>
</reference>
<dbReference type="PANTHER" id="PTHR19304">
    <property type="entry name" value="CYCLIC-AMP RESPONSE ELEMENT BINDING PROTEIN"/>
    <property type="match status" value="1"/>
</dbReference>
<dbReference type="SMART" id="SM00338">
    <property type="entry name" value="BRLZ"/>
    <property type="match status" value="1"/>
</dbReference>
<dbReference type="GO" id="GO:0005634">
    <property type="term" value="C:nucleus"/>
    <property type="evidence" value="ECO:0007669"/>
    <property type="project" value="UniProtKB-SubCell"/>
</dbReference>
<gene>
    <name evidence="7" type="ORF">CB0940_05611</name>
</gene>
<evidence type="ECO:0000256" key="2">
    <source>
        <dbReference type="ARBA" id="ARBA00023015"/>
    </source>
</evidence>
<feature type="compositionally biased region" description="Polar residues" evidence="5">
    <location>
        <begin position="43"/>
        <end position="55"/>
    </location>
</feature>
<comment type="subcellular location">
    <subcellularLocation>
        <location evidence="1">Nucleus</location>
    </subcellularLocation>
</comment>
<protein>
    <recommendedName>
        <fullName evidence="6">BZIP domain-containing protein</fullName>
    </recommendedName>
</protein>
<dbReference type="EMBL" id="LKMD01000102">
    <property type="protein sequence ID" value="PIA97468.1"/>
    <property type="molecule type" value="Genomic_DNA"/>
</dbReference>
<proteinExistence type="predicted"/>
<evidence type="ECO:0000256" key="4">
    <source>
        <dbReference type="ARBA" id="ARBA00023242"/>
    </source>
</evidence>
<dbReference type="Pfam" id="PF00170">
    <property type="entry name" value="bZIP_1"/>
    <property type="match status" value="1"/>
</dbReference>
<keyword evidence="2" id="KW-0805">Transcription regulation</keyword>
<evidence type="ECO:0000256" key="1">
    <source>
        <dbReference type="ARBA" id="ARBA00004123"/>
    </source>
</evidence>
<feature type="region of interest" description="Disordered" evidence="5">
    <location>
        <begin position="43"/>
        <end position="65"/>
    </location>
</feature>
<dbReference type="PROSITE" id="PS00036">
    <property type="entry name" value="BZIP_BASIC"/>
    <property type="match status" value="1"/>
</dbReference>
<feature type="compositionally biased region" description="Basic and acidic residues" evidence="5">
    <location>
        <begin position="163"/>
        <end position="172"/>
    </location>
</feature>
<keyword evidence="4" id="KW-0539">Nucleus</keyword>
<dbReference type="SUPFAM" id="SSF57959">
    <property type="entry name" value="Leucine zipper domain"/>
    <property type="match status" value="1"/>
</dbReference>
<dbReference type="AlphaFoldDB" id="A0A2G5HY66"/>
<organism evidence="7 8">
    <name type="scientific">Cercospora beticola</name>
    <name type="common">Sugarbeet leaf spot fungus</name>
    <dbReference type="NCBI Taxonomy" id="122368"/>
    <lineage>
        <taxon>Eukaryota</taxon>
        <taxon>Fungi</taxon>
        <taxon>Dikarya</taxon>
        <taxon>Ascomycota</taxon>
        <taxon>Pezizomycotina</taxon>
        <taxon>Dothideomycetes</taxon>
        <taxon>Dothideomycetidae</taxon>
        <taxon>Mycosphaerellales</taxon>
        <taxon>Mycosphaerellaceae</taxon>
        <taxon>Cercospora</taxon>
    </lineage>
</organism>
<dbReference type="Proteomes" id="UP000230605">
    <property type="component" value="Chromosome 2"/>
</dbReference>